<dbReference type="AlphaFoldDB" id="A0A2H0R9I6"/>
<comment type="caution">
    <text evidence="3">The sequence shown here is derived from an EMBL/GenBank/DDBJ whole genome shotgun (WGS) entry which is preliminary data.</text>
</comment>
<dbReference type="Proteomes" id="UP000230214">
    <property type="component" value="Unassembled WGS sequence"/>
</dbReference>
<keyword evidence="1" id="KW-1133">Transmembrane helix</keyword>
<sequence>MNNVIFFIKKNFLTLFLVVVVLYLLFGRGIRNPIPIYNDYNSRDTSMEKSLAVSSYGMGGSSPVGAPSYIGESVNTNIPTSDRKVIEEMSFSLKVQNVSNAQNLINKKAESLGGFMVHSNLSKPSENTSGTLTVRVPKDKIDIFNSFLREQALKVVAEDLFGTDVTDAYSDIGIRLNILTKNKERLTEIMDRASTVEDILKVQNQIFNLQDQIDSLMGQKKYLEEVSSSVKITIYLATDEYSLPYVPDTSFRPSVVFKEAVRALILNIRDIASFIIWGGVYSVIWVPALVILYLLKKKFWNKNRKV</sequence>
<dbReference type="Pfam" id="PF14257">
    <property type="entry name" value="DUF4349"/>
    <property type="match status" value="1"/>
</dbReference>
<gene>
    <name evidence="3" type="ORF">COV24_04060</name>
</gene>
<protein>
    <recommendedName>
        <fullName evidence="2">DUF4349 domain-containing protein</fullName>
    </recommendedName>
</protein>
<feature type="domain" description="DUF4349" evidence="2">
    <location>
        <begin position="83"/>
        <end position="294"/>
    </location>
</feature>
<dbReference type="EMBL" id="PCXU01000035">
    <property type="protein sequence ID" value="PIR43191.1"/>
    <property type="molecule type" value="Genomic_DNA"/>
</dbReference>
<keyword evidence="1" id="KW-0812">Transmembrane</keyword>
<feature type="transmembrane region" description="Helical" evidence="1">
    <location>
        <begin position="274"/>
        <end position="295"/>
    </location>
</feature>
<organism evidence="3 4">
    <name type="scientific">candidate division WWE3 bacterium CG10_big_fil_rev_8_21_14_0_10_32_10</name>
    <dbReference type="NCBI Taxonomy" id="1975090"/>
    <lineage>
        <taxon>Bacteria</taxon>
        <taxon>Katanobacteria</taxon>
    </lineage>
</organism>
<reference evidence="3 4" key="1">
    <citation type="submission" date="2017-09" db="EMBL/GenBank/DDBJ databases">
        <title>Depth-based differentiation of microbial function through sediment-hosted aquifers and enrichment of novel symbionts in the deep terrestrial subsurface.</title>
        <authorList>
            <person name="Probst A.J."/>
            <person name="Ladd B."/>
            <person name="Jarett J.K."/>
            <person name="Geller-Mcgrath D.E."/>
            <person name="Sieber C.M."/>
            <person name="Emerson J.B."/>
            <person name="Anantharaman K."/>
            <person name="Thomas B.C."/>
            <person name="Malmstrom R."/>
            <person name="Stieglmeier M."/>
            <person name="Klingl A."/>
            <person name="Woyke T."/>
            <person name="Ryan C.M."/>
            <person name="Banfield J.F."/>
        </authorList>
    </citation>
    <scope>NUCLEOTIDE SEQUENCE [LARGE SCALE GENOMIC DNA]</scope>
    <source>
        <strain evidence="3">CG10_big_fil_rev_8_21_14_0_10_32_10</strain>
    </source>
</reference>
<evidence type="ECO:0000259" key="2">
    <source>
        <dbReference type="Pfam" id="PF14257"/>
    </source>
</evidence>
<evidence type="ECO:0000313" key="4">
    <source>
        <dbReference type="Proteomes" id="UP000230214"/>
    </source>
</evidence>
<keyword evidence="1" id="KW-0472">Membrane</keyword>
<evidence type="ECO:0000256" key="1">
    <source>
        <dbReference type="SAM" id="Phobius"/>
    </source>
</evidence>
<evidence type="ECO:0000313" key="3">
    <source>
        <dbReference type="EMBL" id="PIR43191.1"/>
    </source>
</evidence>
<dbReference type="InterPro" id="IPR025645">
    <property type="entry name" value="DUF4349"/>
</dbReference>
<proteinExistence type="predicted"/>
<accession>A0A2H0R9I6</accession>
<name>A0A2H0R9I6_UNCKA</name>